<sequence length="35" mass="4005">MIPPRFIRCRDAPACVGVDRNRFDGVKNATINWSQ</sequence>
<dbReference type="Proteomes" id="UP000008385">
    <property type="component" value="Chromosome"/>
</dbReference>
<accession>F5XYR1</accession>
<gene>
    <name evidence="1" type="ordered locus">Rta_33160</name>
</gene>
<evidence type="ECO:0000313" key="1">
    <source>
        <dbReference type="EMBL" id="AEG94428.1"/>
    </source>
</evidence>
<dbReference type="AlphaFoldDB" id="F5XYR1"/>
<name>F5XYR1_RAMTT</name>
<dbReference type="EMBL" id="CP000245">
    <property type="protein sequence ID" value="AEG94428.1"/>
    <property type="molecule type" value="Genomic_DNA"/>
</dbReference>
<reference evidence="2" key="1">
    <citation type="submission" date="2006-01" db="EMBL/GenBank/DDBJ databases">
        <title>Genome of the cyst-dividing bacterium Ramlibacter tataouinensis.</title>
        <authorList>
            <person name="Barakat M."/>
            <person name="Ortet P."/>
            <person name="De Luca G."/>
            <person name="Jourlin-Castelli C."/>
            <person name="Ansaldi M."/>
            <person name="Py B."/>
            <person name="Fichant G."/>
            <person name="Coutinho P."/>
            <person name="Voulhoux R."/>
            <person name="Bastien O."/>
            <person name="Roy S."/>
            <person name="Marechal E."/>
            <person name="Henrissat B."/>
            <person name="Quentin Y."/>
            <person name="Noirot P."/>
            <person name="Filloux A."/>
            <person name="Mejean V."/>
            <person name="DuBow M."/>
            <person name="Barras F."/>
            <person name="Heulin T."/>
        </authorList>
    </citation>
    <scope>NUCLEOTIDE SEQUENCE [LARGE SCALE GENOMIC DNA]</scope>
    <source>
        <strain evidence="2">ATCC BAA-407 / DSM 14655 / LMG 21543 / TTB310</strain>
    </source>
</reference>
<reference evidence="1 2" key="2">
    <citation type="journal article" date="2011" name="PLoS ONE">
        <title>The Cyst-Dividing Bacterium Ramlibacter tataouinensis TTB310 Genome Reveals a Well-Stocked Toolbox for Adaptation to a Desert Environment.</title>
        <authorList>
            <person name="De Luca G."/>
            <person name="Barakat M."/>
            <person name="Ortet P."/>
            <person name="Fochesato S."/>
            <person name="Jourlin-Castelli C."/>
            <person name="Ansaldi M."/>
            <person name="Py B."/>
            <person name="Fichant G."/>
            <person name="Coutinho P.M."/>
            <person name="Voulhoux R."/>
            <person name="Bastien O."/>
            <person name="Marechal E."/>
            <person name="Henrissat B."/>
            <person name="Quentin Y."/>
            <person name="Noirot P."/>
            <person name="Filloux A."/>
            <person name="Mejean V."/>
            <person name="Dubow M.S."/>
            <person name="Barras F."/>
            <person name="Barbe V."/>
            <person name="Weissenbach J."/>
            <person name="Mihalcescu I."/>
            <person name="Vermeglio A."/>
            <person name="Achouak W."/>
            <person name="Heulin T."/>
        </authorList>
    </citation>
    <scope>NUCLEOTIDE SEQUENCE [LARGE SCALE GENOMIC DNA]</scope>
    <source>
        <strain evidence="2">ATCC BAA-407 / DSM 14655 / LMG 21543 / TTB310</strain>
    </source>
</reference>
<dbReference type="HOGENOM" id="CLU_3366858_0_0_4"/>
<keyword evidence="2" id="KW-1185">Reference proteome</keyword>
<proteinExistence type="predicted"/>
<dbReference type="KEGG" id="rta:Rta_33160"/>
<protein>
    <submittedName>
        <fullName evidence="1">Uncharacterized protein</fullName>
    </submittedName>
</protein>
<evidence type="ECO:0000313" key="2">
    <source>
        <dbReference type="Proteomes" id="UP000008385"/>
    </source>
</evidence>
<organism evidence="1 2">
    <name type="scientific">Ramlibacter tataouinensis (strain ATCC BAA-407 / DSM 14655 / LMG 21543 / TTB310)</name>
    <dbReference type="NCBI Taxonomy" id="365046"/>
    <lineage>
        <taxon>Bacteria</taxon>
        <taxon>Pseudomonadati</taxon>
        <taxon>Pseudomonadota</taxon>
        <taxon>Betaproteobacteria</taxon>
        <taxon>Burkholderiales</taxon>
        <taxon>Comamonadaceae</taxon>
        <taxon>Ramlibacter</taxon>
    </lineage>
</organism>